<keyword evidence="3" id="KW-1185">Reference proteome</keyword>
<evidence type="ECO:0000313" key="2">
    <source>
        <dbReference type="EMBL" id="KAK8247264.1"/>
    </source>
</evidence>
<feature type="region of interest" description="Disordered" evidence="1">
    <location>
        <begin position="648"/>
        <end position="732"/>
    </location>
</feature>
<evidence type="ECO:0000313" key="3">
    <source>
        <dbReference type="Proteomes" id="UP001492380"/>
    </source>
</evidence>
<accession>A0ABR1Z4F7</accession>
<evidence type="ECO:0000256" key="1">
    <source>
        <dbReference type="SAM" id="MobiDB-lite"/>
    </source>
</evidence>
<dbReference type="EMBL" id="JBBWRZ010000001">
    <property type="protein sequence ID" value="KAK8247264.1"/>
    <property type="molecule type" value="Genomic_DNA"/>
</dbReference>
<organism evidence="2 3">
    <name type="scientific">Phyllosticta capitalensis</name>
    <dbReference type="NCBI Taxonomy" id="121624"/>
    <lineage>
        <taxon>Eukaryota</taxon>
        <taxon>Fungi</taxon>
        <taxon>Dikarya</taxon>
        <taxon>Ascomycota</taxon>
        <taxon>Pezizomycotina</taxon>
        <taxon>Dothideomycetes</taxon>
        <taxon>Dothideomycetes incertae sedis</taxon>
        <taxon>Botryosphaeriales</taxon>
        <taxon>Phyllostictaceae</taxon>
        <taxon>Phyllosticta</taxon>
    </lineage>
</organism>
<protein>
    <submittedName>
        <fullName evidence="2">Uncharacterized protein</fullName>
    </submittedName>
</protein>
<comment type="caution">
    <text evidence="2">The sequence shown here is derived from an EMBL/GenBank/DDBJ whole genome shotgun (WGS) entry which is preliminary data.</text>
</comment>
<dbReference type="Proteomes" id="UP001492380">
    <property type="component" value="Unassembled WGS sequence"/>
</dbReference>
<gene>
    <name evidence="2" type="ORF">HDK90DRAFT_462036</name>
</gene>
<feature type="compositionally biased region" description="Basic and acidic residues" evidence="1">
    <location>
        <begin position="684"/>
        <end position="700"/>
    </location>
</feature>
<reference evidence="2 3" key="1">
    <citation type="submission" date="2024-04" db="EMBL/GenBank/DDBJ databases">
        <title>Phyllosticta paracitricarpa is synonymous to the EU quarantine fungus P. citricarpa based on phylogenomic analyses.</title>
        <authorList>
            <consortium name="Lawrence Berkeley National Laboratory"/>
            <person name="Van Ingen-Buijs V.A."/>
            <person name="Van Westerhoven A.C."/>
            <person name="Haridas S."/>
            <person name="Skiadas P."/>
            <person name="Martin F."/>
            <person name="Groenewald J.Z."/>
            <person name="Crous P.W."/>
            <person name="Seidl M.F."/>
        </authorList>
    </citation>
    <scope>NUCLEOTIDE SEQUENCE [LARGE SCALE GENOMIC DNA]</scope>
    <source>
        <strain evidence="2 3">CBS 123374</strain>
    </source>
</reference>
<name>A0ABR1Z4F7_9PEZI</name>
<proteinExistence type="predicted"/>
<sequence>MEACLEDPLLQVECQQADIRRHHERVHRREQQLQPLTEACDLDHKHAQLEQRDLEKMGRDSMEPLGSPHELLVNHRSDANLSELKAETIYDQHDSIEDIGAKSDSDELPRIGKNVIGSISRKPLNRTRTRSWSHNLSPQHLEEDCAYQDSEADYEELSEEDLEKRRLEEQAKTLAILEGEEVDQDSLKYRDDRFSFEFDEGKRTGKSFRTSWIELTLLMSVLILCATSLAWTIATTRSSHLSTSLSSSQPWHLLRPIFVDKSFRPRRIGAFLSLFCTSSYTHLQRDPLPFLNVFHRQSRPMDIANPASSIHSRNENGDRVTSSAIAPTVRKDSLELVPSPDTSSQEIRMTLSNRLDDEAIRWAAQAANRLLFYNGLQTDIVEVSRLLHVEMRAVLSNGPVTDAERSLQHLADILGEILVRWESQNQSYTAEIASLDFRSPPKTPEKASGFSATLRSLPVKAGCELNLKAAQNLQEYFISCVVLPFATMSAKEDSLPHDASRATAIRSFLLIVRRHLNSVVSSAERLYHTASQAWEQVYELRERIATAEANEDTGKIPDDIQRHAKHRLQAMLDRLKGRKKGKAGAEKKSSSAVDTVNYSTSDPIVPMLRLFPGITQAGKRPRLAALPPAPLNELEKQQADIKRYHGITRLKKQQDDERTNKEESSLAGNYSSTHEIDQSPETSVFERDKRYVLDTPEGPRQKNSFLPRAFGTSKHDSKLDQESVSLGEMHET</sequence>
<feature type="compositionally biased region" description="Basic and acidic residues" evidence="1">
    <location>
        <begin position="652"/>
        <end position="664"/>
    </location>
</feature>